<evidence type="ECO:0000313" key="1">
    <source>
        <dbReference type="EMBL" id="JAH20498.1"/>
    </source>
</evidence>
<name>A0A0E9QWL0_ANGAN</name>
<sequence length="19" mass="2268">MYAYITCQYYVLCPVKVPI</sequence>
<dbReference type="EMBL" id="GBXM01088079">
    <property type="protein sequence ID" value="JAH20498.1"/>
    <property type="molecule type" value="Transcribed_RNA"/>
</dbReference>
<proteinExistence type="predicted"/>
<reference evidence="1" key="2">
    <citation type="journal article" date="2015" name="Fish Shellfish Immunol.">
        <title>Early steps in the European eel (Anguilla anguilla)-Vibrio vulnificus interaction in the gills: Role of the RtxA13 toxin.</title>
        <authorList>
            <person name="Callol A."/>
            <person name="Pajuelo D."/>
            <person name="Ebbesson L."/>
            <person name="Teles M."/>
            <person name="MacKenzie S."/>
            <person name="Amaro C."/>
        </authorList>
    </citation>
    <scope>NUCLEOTIDE SEQUENCE</scope>
</reference>
<accession>A0A0E9QWL0</accession>
<dbReference type="AlphaFoldDB" id="A0A0E9QWL0"/>
<reference evidence="1" key="1">
    <citation type="submission" date="2014-11" db="EMBL/GenBank/DDBJ databases">
        <authorList>
            <person name="Amaro Gonzalez C."/>
        </authorList>
    </citation>
    <scope>NUCLEOTIDE SEQUENCE</scope>
</reference>
<protein>
    <submittedName>
        <fullName evidence="1">Uncharacterized protein</fullName>
    </submittedName>
</protein>
<organism evidence="1">
    <name type="scientific">Anguilla anguilla</name>
    <name type="common">European freshwater eel</name>
    <name type="synonym">Muraena anguilla</name>
    <dbReference type="NCBI Taxonomy" id="7936"/>
    <lineage>
        <taxon>Eukaryota</taxon>
        <taxon>Metazoa</taxon>
        <taxon>Chordata</taxon>
        <taxon>Craniata</taxon>
        <taxon>Vertebrata</taxon>
        <taxon>Euteleostomi</taxon>
        <taxon>Actinopterygii</taxon>
        <taxon>Neopterygii</taxon>
        <taxon>Teleostei</taxon>
        <taxon>Anguilliformes</taxon>
        <taxon>Anguillidae</taxon>
        <taxon>Anguilla</taxon>
    </lineage>
</organism>